<evidence type="ECO:0000256" key="3">
    <source>
        <dbReference type="SAM" id="MobiDB-lite"/>
    </source>
</evidence>
<name>A0ABQ2V7U3_9ACTN</name>
<evidence type="ECO:0000313" key="4">
    <source>
        <dbReference type="EMBL" id="GGU69100.1"/>
    </source>
</evidence>
<dbReference type="InterPro" id="IPR000026">
    <property type="entry name" value="N1-like"/>
</dbReference>
<keyword evidence="5" id="KW-1185">Reference proteome</keyword>
<reference evidence="5" key="1">
    <citation type="journal article" date="2019" name="Int. J. Syst. Evol. Microbiol.">
        <title>The Global Catalogue of Microorganisms (GCM) 10K type strain sequencing project: providing services to taxonomists for standard genome sequencing and annotation.</title>
        <authorList>
            <consortium name="The Broad Institute Genomics Platform"/>
            <consortium name="The Broad Institute Genome Sequencing Center for Infectious Disease"/>
            <person name="Wu L."/>
            <person name="Ma J."/>
        </authorList>
    </citation>
    <scope>NUCLEOTIDE SEQUENCE [LARGE SCALE GENOMIC DNA]</scope>
    <source>
        <strain evidence="5">JCM 3399</strain>
    </source>
</reference>
<sequence length="157" mass="16395">MLIHSAPRRAAAAAGALLAALLLVLTGCSTGGGGKGSSSGAHRPSATATAGTGASGTSGTPGWAKGMPTVQTGRLPAEAQHTLKLIDAGGPFPYPKDGTVFGNYERQLPKEPRGYYHEYTVPTPGSRDRGARRLISGKSHETFYTDDHYRTFKAVLR</sequence>
<evidence type="ECO:0000256" key="1">
    <source>
        <dbReference type="ARBA" id="ARBA00022722"/>
    </source>
</evidence>
<dbReference type="EMBL" id="BMRP01000012">
    <property type="protein sequence ID" value="GGU69100.1"/>
    <property type="molecule type" value="Genomic_DNA"/>
</dbReference>
<dbReference type="Proteomes" id="UP000654471">
    <property type="component" value="Unassembled WGS sequence"/>
</dbReference>
<dbReference type="SUPFAM" id="SSF53933">
    <property type="entry name" value="Microbial ribonucleases"/>
    <property type="match status" value="1"/>
</dbReference>
<keyword evidence="1" id="KW-0540">Nuclease</keyword>
<comment type="caution">
    <text evidence="4">The sequence shown here is derived from an EMBL/GenBank/DDBJ whole genome shotgun (WGS) entry which is preliminary data.</text>
</comment>
<dbReference type="Pfam" id="PF00545">
    <property type="entry name" value="Ribonuclease"/>
    <property type="match status" value="1"/>
</dbReference>
<dbReference type="RefSeq" id="WP_189301499.1">
    <property type="nucleotide sequence ID" value="NZ_BMRP01000012.1"/>
</dbReference>
<feature type="region of interest" description="Disordered" evidence="3">
    <location>
        <begin position="32"/>
        <end position="73"/>
    </location>
</feature>
<dbReference type="Gene3D" id="3.10.450.30">
    <property type="entry name" value="Microbial ribonucleases"/>
    <property type="match status" value="1"/>
</dbReference>
<feature type="compositionally biased region" description="Low complexity" evidence="3">
    <location>
        <begin position="45"/>
        <end position="60"/>
    </location>
</feature>
<accession>A0ABQ2V7U3</accession>
<keyword evidence="2" id="KW-0378">Hydrolase</keyword>
<evidence type="ECO:0000313" key="5">
    <source>
        <dbReference type="Proteomes" id="UP000654471"/>
    </source>
</evidence>
<protein>
    <submittedName>
        <fullName evidence="4">Ribonuclease N1</fullName>
    </submittedName>
</protein>
<gene>
    <name evidence="4" type="ORF">GCM10010211_38220</name>
</gene>
<proteinExistence type="predicted"/>
<organism evidence="4 5">
    <name type="scientific">Streptomyces albospinus</name>
    <dbReference type="NCBI Taxonomy" id="285515"/>
    <lineage>
        <taxon>Bacteria</taxon>
        <taxon>Bacillati</taxon>
        <taxon>Actinomycetota</taxon>
        <taxon>Actinomycetes</taxon>
        <taxon>Kitasatosporales</taxon>
        <taxon>Streptomycetaceae</taxon>
        <taxon>Streptomyces</taxon>
    </lineage>
</organism>
<evidence type="ECO:0000256" key="2">
    <source>
        <dbReference type="ARBA" id="ARBA00022801"/>
    </source>
</evidence>
<dbReference type="InterPro" id="IPR016191">
    <property type="entry name" value="Ribonuclease/ribotoxin"/>
</dbReference>